<keyword evidence="3" id="KW-0998">Cell outer membrane</keyword>
<keyword evidence="6" id="KW-1185">Reference proteome</keyword>
<name>A0A937D952_9FLAO</name>
<evidence type="ECO:0000256" key="3">
    <source>
        <dbReference type="ARBA" id="ARBA00023237"/>
    </source>
</evidence>
<feature type="chain" id="PRO_5037988423" evidence="4">
    <location>
        <begin position="21"/>
        <end position="957"/>
    </location>
</feature>
<keyword evidence="5" id="KW-0675">Receptor</keyword>
<feature type="signal peptide" evidence="4">
    <location>
        <begin position="1"/>
        <end position="20"/>
    </location>
</feature>
<dbReference type="SUPFAM" id="SSF56935">
    <property type="entry name" value="Porins"/>
    <property type="match status" value="1"/>
</dbReference>
<dbReference type="SUPFAM" id="SSF49464">
    <property type="entry name" value="Carboxypeptidase regulatory domain-like"/>
    <property type="match status" value="1"/>
</dbReference>
<dbReference type="InterPro" id="IPR036942">
    <property type="entry name" value="Beta-barrel_TonB_sf"/>
</dbReference>
<dbReference type="Pfam" id="PF13715">
    <property type="entry name" value="CarbopepD_reg_2"/>
    <property type="match status" value="1"/>
</dbReference>
<evidence type="ECO:0000256" key="1">
    <source>
        <dbReference type="ARBA" id="ARBA00004442"/>
    </source>
</evidence>
<organism evidence="5 6">
    <name type="scientific">Aquimarina mytili</name>
    <dbReference type="NCBI Taxonomy" id="874423"/>
    <lineage>
        <taxon>Bacteria</taxon>
        <taxon>Pseudomonadati</taxon>
        <taxon>Bacteroidota</taxon>
        <taxon>Flavobacteriia</taxon>
        <taxon>Flavobacteriales</taxon>
        <taxon>Flavobacteriaceae</taxon>
        <taxon>Aquimarina</taxon>
    </lineage>
</organism>
<comment type="subcellular location">
    <subcellularLocation>
        <location evidence="1">Cell outer membrane</location>
    </subcellularLocation>
</comment>
<protein>
    <submittedName>
        <fullName evidence="5">TonB-dependent receptor</fullName>
    </submittedName>
</protein>
<evidence type="ECO:0000256" key="2">
    <source>
        <dbReference type="ARBA" id="ARBA00023136"/>
    </source>
</evidence>
<reference evidence="5" key="1">
    <citation type="submission" date="2021-01" db="EMBL/GenBank/DDBJ databases">
        <authorList>
            <person name="Zhong Y.L."/>
        </authorList>
    </citation>
    <scope>NUCLEOTIDE SEQUENCE</scope>
    <source>
        <strain evidence="5">KCTC 23302</strain>
    </source>
</reference>
<keyword evidence="4" id="KW-0732">Signal</keyword>
<evidence type="ECO:0000256" key="4">
    <source>
        <dbReference type="SAM" id="SignalP"/>
    </source>
</evidence>
<dbReference type="AlphaFoldDB" id="A0A937D952"/>
<proteinExistence type="predicted"/>
<evidence type="ECO:0000313" key="6">
    <source>
        <dbReference type="Proteomes" id="UP000651057"/>
    </source>
</evidence>
<dbReference type="EMBL" id="JAERQJ010000005">
    <property type="protein sequence ID" value="MBL0684730.1"/>
    <property type="molecule type" value="Genomic_DNA"/>
</dbReference>
<dbReference type="Proteomes" id="UP000651057">
    <property type="component" value="Unassembled WGS sequence"/>
</dbReference>
<keyword evidence="2" id="KW-0472">Membrane</keyword>
<evidence type="ECO:0000313" key="5">
    <source>
        <dbReference type="EMBL" id="MBL0684730.1"/>
    </source>
</evidence>
<sequence>MVCLKHISLIFLGSILMLNAQETELKGKITDAITNQGLNNVSIKIKKSSIATNTNTIGEFDFKNIALPLGEQILVISRQGYITKQFPVVINEGKGLDLKKIELELDFSVEQKQIGIISLSDIQLEEENDVSYNMSALLHANRDVFLNAAAFDFSATFFRPRGLGNENGKVLINGVEMNKLFNGRPQWGNWGGLNDVLRNQEFSQGIAQNDYSFGGLLGTSNIILRASKYRKGGRISYATSNRSYQGRVMGTYSSGLTAKGWAFSTSLSRRYGNEGFIDGTLYDSNSFFIAIEKKLSKTQSINVTGFYTPNRRGKSTAITEEVYKIKGNSYNPNWGYQNGRKRNSRERKIEEPVIMLNHYWDITKNTSLNTNIAFQFGATGNTRIDTGGSDYISGPNGQHTYIGGGRGVVTNPVHPNNLPSSFLANTNSTPLDYQNAFLAQQELTNNGQIHWDELIQTNQQNAQQGNNATYILYEDRTDDVQLSGNVILNSQFSKHITLHSAINFRQLKSENYAQVKDLLGGTGFLDVDLFALSVKDFGATELANRAQSDLQNPNRLVGVGDRYDYNYEIDATALDGFLQGQFAYDKIDFFVSGSISQTSYQRNGLFENGYFPGNESLGKSEPVDFTNYGVKGGATLRINGRNSIRVQGAYFTKAPTIRNAFTNARQNNTTVALILDSDQKNEKIQSADASYIFQSSTIKARATGYYTKIEDATNISFFFTEAISGSDNGFVQEILTGIDKRYVGGELGLEYQITPTVKLKAAAGVGSFIYDNNPNLILTSTSEAFTNFEGIRNFGKSTLKGYYLSGGPQNAAQFGFEYRDPDFWWFGATTNYFSNGYISISPFARTANFYQDSDGLTFNDYDEGIARNLLKQEKFDDYFIVNLIGGKSWRVGRYYVGFFASVNNLFNQEYKTGGFEQTRNANYRKALEESQRQTPIFGPKYFYGLGTSYYINTYVRF</sequence>
<gene>
    <name evidence="5" type="ORF">JJQ60_14460</name>
</gene>
<dbReference type="GO" id="GO:0009279">
    <property type="term" value="C:cell outer membrane"/>
    <property type="evidence" value="ECO:0007669"/>
    <property type="project" value="UniProtKB-SubCell"/>
</dbReference>
<dbReference type="Gene3D" id="2.40.170.20">
    <property type="entry name" value="TonB-dependent receptor, beta-barrel domain"/>
    <property type="match status" value="1"/>
</dbReference>
<dbReference type="InterPro" id="IPR008969">
    <property type="entry name" value="CarboxyPept-like_regulatory"/>
</dbReference>
<dbReference type="Gene3D" id="2.60.40.1120">
    <property type="entry name" value="Carboxypeptidase-like, regulatory domain"/>
    <property type="match status" value="1"/>
</dbReference>
<accession>A0A937D952</accession>
<comment type="caution">
    <text evidence="5">The sequence shown here is derived from an EMBL/GenBank/DDBJ whole genome shotgun (WGS) entry which is preliminary data.</text>
</comment>